<dbReference type="EMBL" id="CP002098">
    <property type="protein sequence ID" value="ADM28255.1"/>
    <property type="molecule type" value="Genomic_DNA"/>
</dbReference>
<evidence type="ECO:0000313" key="5">
    <source>
        <dbReference type="EMBL" id="ADM28255.1"/>
    </source>
</evidence>
<dbReference type="HOGENOM" id="CLU_090389_10_1_2"/>
<sequence length="163" mass="18583">MSPIKEDPINEIDELDSILNTMAQNIIRTSYSRDKTFSNIQTKCCNTVIEGGISIRSYSEFIQLINSCRVAFVLITTTYCPYCQLFKPVFFRVAREFAGKAVFIEANADYVPEVAETFNVYSTPTTVIIIDKRPIDAILGYIPYNHFKRYVNDIVSYAECGEI</sequence>
<feature type="domain" description="Thioredoxin" evidence="4">
    <location>
        <begin position="31"/>
        <end position="156"/>
    </location>
</feature>
<dbReference type="PANTHER" id="PTHR45663:SF11">
    <property type="entry name" value="GEO12009P1"/>
    <property type="match status" value="1"/>
</dbReference>
<dbReference type="InterPro" id="IPR036249">
    <property type="entry name" value="Thioredoxin-like_sf"/>
</dbReference>
<dbReference type="GO" id="GO:0015035">
    <property type="term" value="F:protein-disulfide reductase activity"/>
    <property type="evidence" value="ECO:0007669"/>
    <property type="project" value="TreeGrafter"/>
</dbReference>
<dbReference type="PROSITE" id="PS51352">
    <property type="entry name" value="THIOREDOXIN_2"/>
    <property type="match status" value="1"/>
</dbReference>
<dbReference type="STRING" id="583356.Igag_1453"/>
<proteinExistence type="predicted"/>
<accession>E0SQJ9</accession>
<dbReference type="GO" id="GO:0005737">
    <property type="term" value="C:cytoplasm"/>
    <property type="evidence" value="ECO:0007669"/>
    <property type="project" value="TreeGrafter"/>
</dbReference>
<evidence type="ECO:0000313" key="6">
    <source>
        <dbReference type="Proteomes" id="UP000001304"/>
    </source>
</evidence>
<dbReference type="CDD" id="cd02947">
    <property type="entry name" value="TRX_family"/>
    <property type="match status" value="1"/>
</dbReference>
<dbReference type="InterPro" id="IPR017937">
    <property type="entry name" value="Thioredoxin_CS"/>
</dbReference>
<dbReference type="PROSITE" id="PS00194">
    <property type="entry name" value="THIOREDOXIN_1"/>
    <property type="match status" value="1"/>
</dbReference>
<evidence type="ECO:0000256" key="1">
    <source>
        <dbReference type="ARBA" id="ARBA00022448"/>
    </source>
</evidence>
<dbReference type="Gene3D" id="3.40.30.10">
    <property type="entry name" value="Glutaredoxin"/>
    <property type="match status" value="1"/>
</dbReference>
<dbReference type="Proteomes" id="UP000001304">
    <property type="component" value="Chromosome"/>
</dbReference>
<evidence type="ECO:0000259" key="4">
    <source>
        <dbReference type="PROSITE" id="PS51352"/>
    </source>
</evidence>
<dbReference type="Pfam" id="PF00085">
    <property type="entry name" value="Thioredoxin"/>
    <property type="match status" value="1"/>
</dbReference>
<dbReference type="AlphaFoldDB" id="E0SQJ9"/>
<organism evidence="5 6">
    <name type="scientific">Ignisphaera aggregans (strain DSM 17230 / JCM 13409 / AQ1.S1)</name>
    <dbReference type="NCBI Taxonomy" id="583356"/>
    <lineage>
        <taxon>Archaea</taxon>
        <taxon>Thermoproteota</taxon>
        <taxon>Thermoprotei</taxon>
        <taxon>Desulfurococcales</taxon>
        <taxon>Desulfurococcaceae</taxon>
        <taxon>Ignisphaera</taxon>
    </lineage>
</organism>
<evidence type="ECO:0000256" key="2">
    <source>
        <dbReference type="ARBA" id="ARBA00022982"/>
    </source>
</evidence>
<gene>
    <name evidence="5" type="ordered locus">Igag_1453</name>
</gene>
<keyword evidence="3" id="KW-1015">Disulfide bond</keyword>
<dbReference type="InterPro" id="IPR013766">
    <property type="entry name" value="Thioredoxin_domain"/>
</dbReference>
<keyword evidence="2" id="KW-0249">Electron transport</keyword>
<dbReference type="KEGG" id="iag:Igag_1453"/>
<keyword evidence="1" id="KW-0813">Transport</keyword>
<dbReference type="SUPFAM" id="SSF52833">
    <property type="entry name" value="Thioredoxin-like"/>
    <property type="match status" value="1"/>
</dbReference>
<evidence type="ECO:0000256" key="3">
    <source>
        <dbReference type="ARBA" id="ARBA00023157"/>
    </source>
</evidence>
<reference evidence="5 6" key="1">
    <citation type="journal article" date="2010" name="Stand. Genomic Sci.">
        <title>Complete genome sequence of Ignisphaera aggregans type strain (AQ1.S1).</title>
        <authorList>
            <person name="Goker M."/>
            <person name="Held B."/>
            <person name="Lapidus A."/>
            <person name="Nolan M."/>
            <person name="Spring S."/>
            <person name="Yasawong M."/>
            <person name="Lucas S."/>
            <person name="Glavina Del Rio T."/>
            <person name="Tice H."/>
            <person name="Cheng J.F."/>
            <person name="Goodwin L."/>
            <person name="Tapia R."/>
            <person name="Pitluck S."/>
            <person name="Liolios K."/>
            <person name="Ivanova N."/>
            <person name="Mavromatis K."/>
            <person name="Mikhailova N."/>
            <person name="Pati A."/>
            <person name="Chen A."/>
            <person name="Palaniappan K."/>
            <person name="Brambilla E."/>
            <person name="Land M."/>
            <person name="Hauser L."/>
            <person name="Chang Y.J."/>
            <person name="Jeffries C.D."/>
            <person name="Brettin T."/>
            <person name="Detter J.C."/>
            <person name="Han C."/>
            <person name="Rohde M."/>
            <person name="Sikorski J."/>
            <person name="Woyke T."/>
            <person name="Bristow J."/>
            <person name="Eisen J.A."/>
            <person name="Markowitz V."/>
            <person name="Hugenholtz P."/>
            <person name="Kyrpides N.C."/>
            <person name="Klenk H.P."/>
        </authorList>
    </citation>
    <scope>NUCLEOTIDE SEQUENCE [LARGE SCALE GENOMIC DNA]</scope>
    <source>
        <strain evidence="6">DSM 17230 / JCM 13409 / AQ1.S1</strain>
    </source>
</reference>
<dbReference type="PANTHER" id="PTHR45663">
    <property type="entry name" value="GEO12009P1"/>
    <property type="match status" value="1"/>
</dbReference>
<name>E0SQJ9_IGNAA</name>
<dbReference type="BioCyc" id="IAGG583356:GHAH-1442-MONOMER"/>
<keyword evidence="6" id="KW-1185">Reference proteome</keyword>
<protein>
    <submittedName>
        <fullName evidence="5">Thioredoxin domain</fullName>
    </submittedName>
</protein>